<dbReference type="InterPro" id="IPR029062">
    <property type="entry name" value="Class_I_gatase-like"/>
</dbReference>
<feature type="non-terminal residue" evidence="5">
    <location>
        <position position="1"/>
    </location>
</feature>
<keyword evidence="1" id="KW-0805">Transcription regulation</keyword>
<evidence type="ECO:0000256" key="1">
    <source>
        <dbReference type="ARBA" id="ARBA00023015"/>
    </source>
</evidence>
<sequence>EPFGVAPMTAVTLIALPGALGSTLTIPLEMLSAARDIARSRRHPAAELSLTIASDGHRSVELMGGMRLECESSLPDLTSAPTSHIVFIPGFWGNPRAMLLKNAGVVAWLASQQPAIVCAITTGSYFIAEAGLLDDCDATTHWRFFDAFAKRYPRVNLQRNRFITRSANRYCTGSVDAVRDVMLHLVAHLFGRDIAAEIARHFTHEIGPSIQSALLAASPQDSHHDEIVVQVQSWIHSNYHQEVRNEDLAKLANMSIRNLTRRFKKATQTSPSAYLRNTRLEEARALLRDSNATIIEIGDLVGYRDASHFIDAFKTHTSSTPGEYRRLVRAKVFSAV</sequence>
<dbReference type="Gene3D" id="1.10.10.60">
    <property type="entry name" value="Homeodomain-like"/>
    <property type="match status" value="2"/>
</dbReference>
<dbReference type="EMBL" id="LIDH01000425">
    <property type="protein sequence ID" value="KRP36301.1"/>
    <property type="molecule type" value="Genomic_DNA"/>
</dbReference>
<dbReference type="SUPFAM" id="SSF46689">
    <property type="entry name" value="Homeodomain-like"/>
    <property type="match status" value="2"/>
</dbReference>
<dbReference type="Proteomes" id="UP000052124">
    <property type="component" value="Unassembled WGS sequence"/>
</dbReference>
<dbReference type="InterPro" id="IPR052158">
    <property type="entry name" value="INH-QAR"/>
</dbReference>
<comment type="caution">
    <text evidence="5">The sequence shown here is derived from an EMBL/GenBank/DDBJ whole genome shotgun (WGS) entry which is preliminary data.</text>
</comment>
<dbReference type="PANTHER" id="PTHR43130:SF11">
    <property type="entry name" value="TRANSCRIPTIONAL REGULATORY PROTEIN"/>
    <property type="match status" value="1"/>
</dbReference>
<keyword evidence="2" id="KW-0238">DNA-binding</keyword>
<evidence type="ECO:0000256" key="2">
    <source>
        <dbReference type="ARBA" id="ARBA00023125"/>
    </source>
</evidence>
<dbReference type="InterPro" id="IPR018060">
    <property type="entry name" value="HTH_AraC"/>
</dbReference>
<gene>
    <name evidence="5" type="ORF">ABS26_10895</name>
</gene>
<dbReference type="AlphaFoldDB" id="A0A0R2XK03"/>
<dbReference type="SUPFAM" id="SSF52317">
    <property type="entry name" value="Class I glutamine amidotransferase-like"/>
    <property type="match status" value="1"/>
</dbReference>
<accession>A0A0R2XK03</accession>
<reference evidence="5 6" key="1">
    <citation type="submission" date="2015-10" db="EMBL/GenBank/DDBJ databases">
        <title>Metagenome-Assembled Genomes uncover a global brackish microbiome.</title>
        <authorList>
            <person name="Hugerth L.W."/>
            <person name="Larsson J."/>
            <person name="Alneberg J."/>
            <person name="Lindh M.V."/>
            <person name="Legrand C."/>
            <person name="Pinhassi J."/>
            <person name="Andersson A.F."/>
        </authorList>
    </citation>
    <scope>NUCLEOTIDE SEQUENCE [LARGE SCALE GENOMIC DNA]</scope>
    <source>
        <strain evidence="5">BACL3 MAG-120531-bin86</strain>
    </source>
</reference>
<evidence type="ECO:0000256" key="3">
    <source>
        <dbReference type="ARBA" id="ARBA00023163"/>
    </source>
</evidence>
<dbReference type="GO" id="GO:0003700">
    <property type="term" value="F:DNA-binding transcription factor activity"/>
    <property type="evidence" value="ECO:0007669"/>
    <property type="project" value="InterPro"/>
</dbReference>
<dbReference type="Gene3D" id="3.40.50.880">
    <property type="match status" value="1"/>
</dbReference>
<dbReference type="Pfam" id="PF01965">
    <property type="entry name" value="DJ-1_PfpI"/>
    <property type="match status" value="1"/>
</dbReference>
<proteinExistence type="predicted"/>
<evidence type="ECO:0000259" key="4">
    <source>
        <dbReference type="PROSITE" id="PS01124"/>
    </source>
</evidence>
<dbReference type="PROSITE" id="PS00041">
    <property type="entry name" value="HTH_ARAC_FAMILY_1"/>
    <property type="match status" value="1"/>
</dbReference>
<name>A0A0R2XK03_9GAMM</name>
<dbReference type="GO" id="GO:0043565">
    <property type="term" value="F:sequence-specific DNA binding"/>
    <property type="evidence" value="ECO:0007669"/>
    <property type="project" value="InterPro"/>
</dbReference>
<dbReference type="SMART" id="SM00342">
    <property type="entry name" value="HTH_ARAC"/>
    <property type="match status" value="1"/>
</dbReference>
<feature type="domain" description="HTH araC/xylS-type" evidence="4">
    <location>
        <begin position="229"/>
        <end position="327"/>
    </location>
</feature>
<keyword evidence="3" id="KW-0804">Transcription</keyword>
<protein>
    <recommendedName>
        <fullName evidence="4">HTH araC/xylS-type domain-containing protein</fullName>
    </recommendedName>
</protein>
<evidence type="ECO:0000313" key="5">
    <source>
        <dbReference type="EMBL" id="KRP36301.1"/>
    </source>
</evidence>
<evidence type="ECO:0000313" key="6">
    <source>
        <dbReference type="Proteomes" id="UP000052124"/>
    </source>
</evidence>
<dbReference type="PROSITE" id="PS01124">
    <property type="entry name" value="HTH_ARAC_FAMILY_2"/>
    <property type="match status" value="1"/>
</dbReference>
<dbReference type="PANTHER" id="PTHR43130">
    <property type="entry name" value="ARAC-FAMILY TRANSCRIPTIONAL REGULATOR"/>
    <property type="match status" value="1"/>
</dbReference>
<dbReference type="InterPro" id="IPR002818">
    <property type="entry name" value="DJ-1/PfpI"/>
</dbReference>
<dbReference type="InterPro" id="IPR009057">
    <property type="entry name" value="Homeodomain-like_sf"/>
</dbReference>
<organism evidence="5 6">
    <name type="scientific">OM182 bacterium BACL3 MAG-120531-bin86</name>
    <dbReference type="NCBI Taxonomy" id="1655628"/>
    <lineage>
        <taxon>Bacteria</taxon>
        <taxon>Pseudomonadati</taxon>
        <taxon>Pseudomonadota</taxon>
        <taxon>Gammaproteobacteria</taxon>
        <taxon>OMG group</taxon>
        <taxon>OM182 clade</taxon>
    </lineage>
</organism>
<dbReference type="Pfam" id="PF12833">
    <property type="entry name" value="HTH_18"/>
    <property type="match status" value="1"/>
</dbReference>
<dbReference type="InterPro" id="IPR018062">
    <property type="entry name" value="HTH_AraC-typ_CS"/>
</dbReference>